<keyword evidence="3 4" id="KW-0687">Ribonucleoprotein</keyword>
<dbReference type="SUPFAM" id="SSF46911">
    <property type="entry name" value="Ribosomal protein S18"/>
    <property type="match status" value="1"/>
</dbReference>
<dbReference type="InterPro" id="IPR036870">
    <property type="entry name" value="Ribosomal_bS18_sf"/>
</dbReference>
<comment type="subunit">
    <text evidence="4">Part of the 30S ribosomal subunit. Forms a tight heterodimer with protein bS6.</text>
</comment>
<keyword evidence="2 4" id="KW-0689">Ribosomal protein</keyword>
<dbReference type="AlphaFoldDB" id="A0A2M8KDH1"/>
<evidence type="ECO:0000256" key="5">
    <source>
        <dbReference type="RuleBase" id="RU003910"/>
    </source>
</evidence>
<dbReference type="GO" id="GO:0003735">
    <property type="term" value="F:structural constituent of ribosome"/>
    <property type="evidence" value="ECO:0007669"/>
    <property type="project" value="InterPro"/>
</dbReference>
<dbReference type="InterPro" id="IPR001648">
    <property type="entry name" value="Ribosomal_bS18"/>
</dbReference>
<dbReference type="HAMAP" id="MF_00270">
    <property type="entry name" value="Ribosomal_bS18"/>
    <property type="match status" value="1"/>
</dbReference>
<keyword evidence="4" id="KW-0694">RNA-binding</keyword>
<sequence>MEKNCLLCQQNIITLDYKNTEFLRQFLTGQAKILPSKRSGTCNKHQRLVSSSIKRARFMALLPFTSR</sequence>
<dbReference type="NCBIfam" id="TIGR00165">
    <property type="entry name" value="S18"/>
    <property type="match status" value="1"/>
</dbReference>
<comment type="caution">
    <text evidence="6">The sequence shown here is derived from an EMBL/GenBank/DDBJ whole genome shotgun (WGS) entry which is preliminary data.</text>
</comment>
<keyword evidence="4" id="KW-0699">rRNA-binding</keyword>
<dbReference type="GO" id="GO:0070181">
    <property type="term" value="F:small ribosomal subunit rRNA binding"/>
    <property type="evidence" value="ECO:0007669"/>
    <property type="project" value="TreeGrafter"/>
</dbReference>
<reference evidence="7" key="1">
    <citation type="submission" date="2017-09" db="EMBL/GenBank/DDBJ databases">
        <title>Depth-based differentiation of microbial function through sediment-hosted aquifers and enrichment of novel symbionts in the deep terrestrial subsurface.</title>
        <authorList>
            <person name="Probst A.J."/>
            <person name="Ladd B."/>
            <person name="Jarett J.K."/>
            <person name="Geller-Mcgrath D.E."/>
            <person name="Sieber C.M.K."/>
            <person name="Emerson J.B."/>
            <person name="Anantharaman K."/>
            <person name="Thomas B.C."/>
            <person name="Malmstrom R."/>
            <person name="Stieglmeier M."/>
            <person name="Klingl A."/>
            <person name="Woyke T."/>
            <person name="Ryan C.M."/>
            <person name="Banfield J.F."/>
        </authorList>
    </citation>
    <scope>NUCLEOTIDE SEQUENCE [LARGE SCALE GENOMIC DNA]</scope>
</reference>
<dbReference type="EMBL" id="PFDW01000066">
    <property type="protein sequence ID" value="PJE57971.1"/>
    <property type="molecule type" value="Genomic_DNA"/>
</dbReference>
<dbReference type="Gene3D" id="4.10.640.10">
    <property type="entry name" value="Ribosomal protein S18"/>
    <property type="match status" value="1"/>
</dbReference>
<protein>
    <recommendedName>
        <fullName evidence="4">Small ribosomal subunit protein bS18</fullName>
    </recommendedName>
</protein>
<dbReference type="PRINTS" id="PR00974">
    <property type="entry name" value="RIBOSOMALS18"/>
</dbReference>
<dbReference type="GO" id="GO:0006412">
    <property type="term" value="P:translation"/>
    <property type="evidence" value="ECO:0007669"/>
    <property type="project" value="UniProtKB-UniRule"/>
</dbReference>
<evidence type="ECO:0000256" key="2">
    <source>
        <dbReference type="ARBA" id="ARBA00022980"/>
    </source>
</evidence>
<evidence type="ECO:0000313" key="7">
    <source>
        <dbReference type="Proteomes" id="UP000231450"/>
    </source>
</evidence>
<evidence type="ECO:0000256" key="1">
    <source>
        <dbReference type="ARBA" id="ARBA00005589"/>
    </source>
</evidence>
<dbReference type="PANTHER" id="PTHR13479:SF40">
    <property type="entry name" value="SMALL RIBOSOMAL SUBUNIT PROTEIN BS18M"/>
    <property type="match status" value="1"/>
</dbReference>
<dbReference type="PANTHER" id="PTHR13479">
    <property type="entry name" value="30S RIBOSOMAL PROTEIN S18"/>
    <property type="match status" value="1"/>
</dbReference>
<evidence type="ECO:0000313" key="6">
    <source>
        <dbReference type="EMBL" id="PJE57971.1"/>
    </source>
</evidence>
<comment type="function">
    <text evidence="4">Binds as a heterodimer with protein bS6 to the central domain of the 16S rRNA, where it helps stabilize the platform of the 30S subunit.</text>
</comment>
<dbReference type="GO" id="GO:0022627">
    <property type="term" value="C:cytosolic small ribosomal subunit"/>
    <property type="evidence" value="ECO:0007669"/>
    <property type="project" value="TreeGrafter"/>
</dbReference>
<proteinExistence type="inferred from homology"/>
<gene>
    <name evidence="4 6" type="primary">rpsR</name>
    <name evidence="6" type="ORF">COU81_03230</name>
</gene>
<name>A0A2M8KDH1_9BACT</name>
<dbReference type="Proteomes" id="UP000231450">
    <property type="component" value="Unassembled WGS sequence"/>
</dbReference>
<accession>A0A2M8KDH1</accession>
<evidence type="ECO:0000256" key="4">
    <source>
        <dbReference type="HAMAP-Rule" id="MF_00270"/>
    </source>
</evidence>
<dbReference type="Pfam" id="PF01084">
    <property type="entry name" value="Ribosomal_S18"/>
    <property type="match status" value="1"/>
</dbReference>
<organism evidence="6 7">
    <name type="scientific">Candidatus Portnoybacteria bacterium CG10_big_fil_rev_8_21_14_0_10_36_7</name>
    <dbReference type="NCBI Taxonomy" id="1974812"/>
    <lineage>
        <taxon>Bacteria</taxon>
        <taxon>Candidatus Portnoyibacteriota</taxon>
    </lineage>
</organism>
<comment type="similarity">
    <text evidence="1 4 5">Belongs to the bacterial ribosomal protein bS18 family.</text>
</comment>
<evidence type="ECO:0000256" key="3">
    <source>
        <dbReference type="ARBA" id="ARBA00023274"/>
    </source>
</evidence>